<dbReference type="GeneID" id="78295185"/>
<dbReference type="EMBL" id="QEKH01000012">
    <property type="protein sequence ID" value="PVY42036.1"/>
    <property type="molecule type" value="Genomic_DNA"/>
</dbReference>
<keyword evidence="2" id="KW-0560">Oxidoreductase</keyword>
<dbReference type="InterPro" id="IPR051317">
    <property type="entry name" value="Gfo/Idh/MocA_oxidoreduct"/>
</dbReference>
<evidence type="ECO:0000256" key="2">
    <source>
        <dbReference type="ARBA" id="ARBA00023002"/>
    </source>
</evidence>
<comment type="caution">
    <text evidence="5">The sequence shown here is derived from an EMBL/GenBank/DDBJ whole genome shotgun (WGS) entry which is preliminary data.</text>
</comment>
<proteinExistence type="inferred from homology"/>
<gene>
    <name evidence="5" type="ORF">C8D82_11233</name>
</gene>
<feature type="domain" description="Gfo/Idh/MocA-like oxidoreductase N-terminal" evidence="3">
    <location>
        <begin position="6"/>
        <end position="123"/>
    </location>
</feature>
<accession>A0A2U1B030</accession>
<protein>
    <submittedName>
        <fullName evidence="5">Putative dehydrogenase</fullName>
    </submittedName>
</protein>
<dbReference type="SUPFAM" id="SSF51735">
    <property type="entry name" value="NAD(P)-binding Rossmann-fold domains"/>
    <property type="match status" value="1"/>
</dbReference>
<dbReference type="AlphaFoldDB" id="A0A2U1B030"/>
<dbReference type="Proteomes" id="UP000245959">
    <property type="component" value="Unassembled WGS sequence"/>
</dbReference>
<keyword evidence="6" id="KW-1185">Reference proteome</keyword>
<evidence type="ECO:0000313" key="6">
    <source>
        <dbReference type="Proteomes" id="UP000245959"/>
    </source>
</evidence>
<comment type="similarity">
    <text evidence="1">Belongs to the Gfo/Idh/MocA family.</text>
</comment>
<evidence type="ECO:0000313" key="5">
    <source>
        <dbReference type="EMBL" id="PVY42036.1"/>
    </source>
</evidence>
<dbReference type="Pfam" id="PF01408">
    <property type="entry name" value="GFO_IDH_MocA"/>
    <property type="match status" value="1"/>
</dbReference>
<evidence type="ECO:0000259" key="4">
    <source>
        <dbReference type="Pfam" id="PF22725"/>
    </source>
</evidence>
<dbReference type="RefSeq" id="WP_116883877.1">
    <property type="nucleotide sequence ID" value="NZ_CALXNT010000087.1"/>
</dbReference>
<dbReference type="GO" id="GO:0016491">
    <property type="term" value="F:oxidoreductase activity"/>
    <property type="evidence" value="ECO:0007669"/>
    <property type="project" value="UniProtKB-KW"/>
</dbReference>
<dbReference type="Gene3D" id="3.40.50.720">
    <property type="entry name" value="NAD(P)-binding Rossmann-like Domain"/>
    <property type="match status" value="1"/>
</dbReference>
<dbReference type="InterPro" id="IPR036291">
    <property type="entry name" value="NAD(P)-bd_dom_sf"/>
</dbReference>
<dbReference type="SUPFAM" id="SSF55347">
    <property type="entry name" value="Glyceraldehyde-3-phosphate dehydrogenase-like, C-terminal domain"/>
    <property type="match status" value="1"/>
</dbReference>
<name>A0A2U1B030_9BACT</name>
<dbReference type="PANTHER" id="PTHR43708:SF5">
    <property type="entry name" value="CONSERVED EXPRESSED OXIDOREDUCTASE (EUROFUNG)-RELATED"/>
    <property type="match status" value="1"/>
</dbReference>
<feature type="domain" description="GFO/IDH/MocA-like oxidoreductase" evidence="4">
    <location>
        <begin position="134"/>
        <end position="249"/>
    </location>
</feature>
<dbReference type="InterPro" id="IPR000683">
    <property type="entry name" value="Gfo/Idh/MocA-like_OxRdtase_N"/>
</dbReference>
<evidence type="ECO:0000259" key="3">
    <source>
        <dbReference type="Pfam" id="PF01408"/>
    </source>
</evidence>
<dbReference type="Gene3D" id="3.30.360.10">
    <property type="entry name" value="Dihydrodipicolinate Reductase, domain 2"/>
    <property type="match status" value="1"/>
</dbReference>
<dbReference type="PANTHER" id="PTHR43708">
    <property type="entry name" value="CONSERVED EXPRESSED OXIDOREDUCTASE (EUROFUNG)"/>
    <property type="match status" value="1"/>
</dbReference>
<dbReference type="Pfam" id="PF22725">
    <property type="entry name" value="GFO_IDH_MocA_C3"/>
    <property type="match status" value="1"/>
</dbReference>
<reference evidence="5 6" key="1">
    <citation type="submission" date="2018-04" db="EMBL/GenBank/DDBJ databases">
        <title>Genomic Encyclopedia of Type Strains, Phase IV (KMG-IV): sequencing the most valuable type-strain genomes for metagenomic binning, comparative biology and taxonomic classification.</title>
        <authorList>
            <person name="Goeker M."/>
        </authorList>
    </citation>
    <scope>NUCLEOTIDE SEQUENCE [LARGE SCALE GENOMIC DNA]</scope>
    <source>
        <strain evidence="5 6">DSM 14823</strain>
    </source>
</reference>
<dbReference type="GO" id="GO:0000166">
    <property type="term" value="F:nucleotide binding"/>
    <property type="evidence" value="ECO:0007669"/>
    <property type="project" value="InterPro"/>
</dbReference>
<sequence length="348" mass="39205">MKKILRTAVSGLGRIAWDFHLPQLCAHDGFHPVAVVDPCRERLAEAQARFGVSALYTDFEPMLEELHPDLVVIASPTVFHADQAIWAMRAGCDVFCDKPLALCSAEAEAMFRTARETGRKLMTYQPHRLNGEARAVRAILDSGKLGPLYLIERHLSNYARRNDWQAFRKNGGGMLLNYGSHYIDQLLYLTGSRVERVRCELRRIASLGDADDVVHALITAGSGLLFDLDINQAAALPLPEWRICGQRGAALYQDGEWKLRYFLPGALPEMKADTGLAAAGRRYPSEPIAWQTETLPELPADRDAYYRYCYDYYALDRAPFVKADEILELVRTIDACRRSAEEFRPVLV</sequence>
<dbReference type="InterPro" id="IPR055170">
    <property type="entry name" value="GFO_IDH_MocA-like_dom"/>
</dbReference>
<evidence type="ECO:0000256" key="1">
    <source>
        <dbReference type="ARBA" id="ARBA00010928"/>
    </source>
</evidence>
<organism evidence="5 6">
    <name type="scientific">Victivallis vadensis</name>
    <dbReference type="NCBI Taxonomy" id="172901"/>
    <lineage>
        <taxon>Bacteria</taxon>
        <taxon>Pseudomonadati</taxon>
        <taxon>Lentisphaerota</taxon>
        <taxon>Lentisphaeria</taxon>
        <taxon>Victivallales</taxon>
        <taxon>Victivallaceae</taxon>
        <taxon>Victivallis</taxon>
    </lineage>
</organism>